<proteinExistence type="predicted"/>
<dbReference type="HOGENOM" id="CLU_175324_0_1_10"/>
<evidence type="ECO:0008006" key="3">
    <source>
        <dbReference type="Google" id="ProtNLM"/>
    </source>
</evidence>
<dbReference type="Proteomes" id="UP000005546">
    <property type="component" value="Unassembled WGS sequence"/>
</dbReference>
<evidence type="ECO:0000313" key="1">
    <source>
        <dbReference type="EMBL" id="EGG56326.1"/>
    </source>
</evidence>
<name>F3QR72_9BACT</name>
<dbReference type="AlphaFoldDB" id="F3QR72"/>
<dbReference type="OrthoDB" id="5570695at2"/>
<dbReference type="eggNOG" id="ENOG50339N6">
    <property type="taxonomic scope" value="Bacteria"/>
</dbReference>
<sequence>MDKHIIGENALKVLHLLNSNEQRRWEYSEIKQMMGFDDAELGSVIGWLACEDKIQFELEHHDSKDEIAYLYLTPNVYF</sequence>
<dbReference type="EMBL" id="AFBR01000020">
    <property type="protein sequence ID" value="EGG56326.1"/>
    <property type="molecule type" value="Genomic_DNA"/>
</dbReference>
<dbReference type="Pfam" id="PF10771">
    <property type="entry name" value="DUF2582"/>
    <property type="match status" value="1"/>
</dbReference>
<dbReference type="RefSeq" id="WP_008625173.1">
    <property type="nucleotide sequence ID" value="NZ_GL883824.1"/>
</dbReference>
<accession>F3QR72</accession>
<comment type="caution">
    <text evidence="1">The sequence shown here is derived from an EMBL/GenBank/DDBJ whole genome shotgun (WGS) entry which is preliminary data.</text>
</comment>
<dbReference type="InterPro" id="IPR019707">
    <property type="entry name" value="DUF2582"/>
</dbReference>
<dbReference type="GeneID" id="98396249"/>
<protein>
    <recommendedName>
        <fullName evidence="3">Winged helix-turn-helix domain-containing protein</fullName>
    </recommendedName>
</protein>
<organism evidence="1 2">
    <name type="scientific">Paraprevotella xylaniphila YIT 11841</name>
    <dbReference type="NCBI Taxonomy" id="762982"/>
    <lineage>
        <taxon>Bacteria</taxon>
        <taxon>Pseudomonadati</taxon>
        <taxon>Bacteroidota</taxon>
        <taxon>Bacteroidia</taxon>
        <taxon>Bacteroidales</taxon>
        <taxon>Prevotellaceae</taxon>
        <taxon>Paraprevotella</taxon>
    </lineage>
</organism>
<evidence type="ECO:0000313" key="2">
    <source>
        <dbReference type="Proteomes" id="UP000005546"/>
    </source>
</evidence>
<keyword evidence="2" id="KW-1185">Reference proteome</keyword>
<dbReference type="InterPro" id="IPR036388">
    <property type="entry name" value="WH-like_DNA-bd_sf"/>
</dbReference>
<dbReference type="Gene3D" id="1.10.10.10">
    <property type="entry name" value="Winged helix-like DNA-binding domain superfamily/Winged helix DNA-binding domain"/>
    <property type="match status" value="1"/>
</dbReference>
<reference evidence="1 2" key="1">
    <citation type="submission" date="2011-02" db="EMBL/GenBank/DDBJ databases">
        <authorList>
            <person name="Weinstock G."/>
            <person name="Sodergren E."/>
            <person name="Clifton S."/>
            <person name="Fulton L."/>
            <person name="Fulton B."/>
            <person name="Courtney L."/>
            <person name="Fronick C."/>
            <person name="Harrison M."/>
            <person name="Strong C."/>
            <person name="Farmer C."/>
            <person name="Delahaunty K."/>
            <person name="Markovic C."/>
            <person name="Hall O."/>
            <person name="Minx P."/>
            <person name="Tomlinson C."/>
            <person name="Mitreva M."/>
            <person name="Hou S."/>
            <person name="Chen J."/>
            <person name="Wollam A."/>
            <person name="Pepin K.H."/>
            <person name="Johnson M."/>
            <person name="Bhonagiri V."/>
            <person name="Zhang X."/>
            <person name="Suruliraj S."/>
            <person name="Warren W."/>
            <person name="Chinwalla A."/>
            <person name="Mardis E.R."/>
            <person name="Wilson R.K."/>
        </authorList>
    </citation>
    <scope>NUCLEOTIDE SEQUENCE [LARGE SCALE GENOMIC DNA]</scope>
    <source>
        <strain evidence="1 2">YIT 11841</strain>
    </source>
</reference>
<gene>
    <name evidence="1" type="ORF">HMPREF9442_00671</name>
</gene>